<protein>
    <submittedName>
        <fullName evidence="1">Uncharacterized protein</fullName>
    </submittedName>
</protein>
<keyword evidence="2" id="KW-1185">Reference proteome</keyword>
<sequence>MHTHYTHTYKITCIPKYIEIRTGRYGGGQARSDNEISEHNLFRIREKGSCPVYRYYTW</sequence>
<gene>
    <name evidence="1" type="ORF">WN55_06039</name>
</gene>
<organism evidence="1 2">
    <name type="scientific">Dufourea novaeangliae</name>
    <name type="common">Sweat bee</name>
    <dbReference type="NCBI Taxonomy" id="178035"/>
    <lineage>
        <taxon>Eukaryota</taxon>
        <taxon>Metazoa</taxon>
        <taxon>Ecdysozoa</taxon>
        <taxon>Arthropoda</taxon>
        <taxon>Hexapoda</taxon>
        <taxon>Insecta</taxon>
        <taxon>Pterygota</taxon>
        <taxon>Neoptera</taxon>
        <taxon>Endopterygota</taxon>
        <taxon>Hymenoptera</taxon>
        <taxon>Apocrita</taxon>
        <taxon>Aculeata</taxon>
        <taxon>Apoidea</taxon>
        <taxon>Anthophila</taxon>
        <taxon>Halictidae</taxon>
        <taxon>Rophitinae</taxon>
        <taxon>Dufourea</taxon>
    </lineage>
</organism>
<proteinExistence type="predicted"/>
<evidence type="ECO:0000313" key="2">
    <source>
        <dbReference type="Proteomes" id="UP000076502"/>
    </source>
</evidence>
<accession>A0A154PRL3</accession>
<dbReference type="AlphaFoldDB" id="A0A154PRL3"/>
<name>A0A154PRL3_DUFNO</name>
<evidence type="ECO:0000313" key="1">
    <source>
        <dbReference type="EMBL" id="KZC13750.1"/>
    </source>
</evidence>
<reference evidence="1 2" key="1">
    <citation type="submission" date="2015-07" db="EMBL/GenBank/DDBJ databases">
        <title>The genome of Dufourea novaeangliae.</title>
        <authorList>
            <person name="Pan H."/>
            <person name="Kapheim K."/>
        </authorList>
    </citation>
    <scope>NUCLEOTIDE SEQUENCE [LARGE SCALE GENOMIC DNA]</scope>
    <source>
        <strain evidence="1">0120121106</strain>
        <tissue evidence="1">Whole body</tissue>
    </source>
</reference>
<dbReference type="EMBL" id="KQ435010">
    <property type="protein sequence ID" value="KZC13750.1"/>
    <property type="molecule type" value="Genomic_DNA"/>
</dbReference>
<dbReference type="Proteomes" id="UP000076502">
    <property type="component" value="Unassembled WGS sequence"/>
</dbReference>